<name>A0A2N5XY28_9GAMM</name>
<dbReference type="InterPro" id="IPR027450">
    <property type="entry name" value="AlkB-like"/>
</dbReference>
<dbReference type="OrthoDB" id="190276at2"/>
<dbReference type="GO" id="GO:0016705">
    <property type="term" value="F:oxidoreductase activity, acting on paired donors, with incorporation or reduction of molecular oxygen"/>
    <property type="evidence" value="ECO:0007669"/>
    <property type="project" value="UniProtKB-ARBA"/>
</dbReference>
<keyword evidence="7" id="KW-0408">Iron</keyword>
<dbReference type="InterPro" id="IPR032854">
    <property type="entry name" value="ALKBH3"/>
</dbReference>
<keyword evidence="5 10" id="KW-0223">Dioxygenase</keyword>
<evidence type="ECO:0000256" key="2">
    <source>
        <dbReference type="ARBA" id="ARBA00022723"/>
    </source>
</evidence>
<dbReference type="PANTHER" id="PTHR31212">
    <property type="entry name" value="ALPHA-KETOGLUTARATE-DEPENDENT DIOXYGENASE ALKB HOMOLOG 3"/>
    <property type="match status" value="1"/>
</dbReference>
<dbReference type="PANTHER" id="PTHR31212:SF4">
    <property type="entry name" value="ALPHA-KETOGLUTARATE-DEPENDENT DIOXYGENASE ALKB HOMOLOG 3"/>
    <property type="match status" value="1"/>
</dbReference>
<evidence type="ECO:0000313" key="11">
    <source>
        <dbReference type="Proteomes" id="UP000234845"/>
    </source>
</evidence>
<feature type="domain" description="Fe2OG dioxygenase" evidence="9">
    <location>
        <begin position="104"/>
        <end position="201"/>
    </location>
</feature>
<evidence type="ECO:0000256" key="7">
    <source>
        <dbReference type="ARBA" id="ARBA00023004"/>
    </source>
</evidence>
<evidence type="ECO:0000256" key="4">
    <source>
        <dbReference type="ARBA" id="ARBA00022842"/>
    </source>
</evidence>
<dbReference type="GO" id="GO:0006307">
    <property type="term" value="P:DNA alkylation repair"/>
    <property type="evidence" value="ECO:0007669"/>
    <property type="project" value="InterPro"/>
</dbReference>
<gene>
    <name evidence="10" type="ORF">CWI75_17315</name>
</gene>
<keyword evidence="11" id="KW-1185">Reference proteome</keyword>
<dbReference type="GO" id="GO:0140097">
    <property type="term" value="F:catalytic activity, acting on DNA"/>
    <property type="evidence" value="ECO:0007669"/>
    <property type="project" value="UniProtKB-ARBA"/>
</dbReference>
<dbReference type="Proteomes" id="UP000234845">
    <property type="component" value="Unassembled WGS sequence"/>
</dbReference>
<dbReference type="RefSeq" id="WP_101522791.1">
    <property type="nucleotide sequence ID" value="NZ_PKLZ01000017.1"/>
</dbReference>
<keyword evidence="8" id="KW-0234">DNA repair</keyword>
<keyword evidence="3" id="KW-0227">DNA damage</keyword>
<evidence type="ECO:0000256" key="5">
    <source>
        <dbReference type="ARBA" id="ARBA00022964"/>
    </source>
</evidence>
<dbReference type="InterPro" id="IPR037151">
    <property type="entry name" value="AlkB-like_sf"/>
</dbReference>
<reference evidence="11" key="1">
    <citation type="submission" date="2017-11" db="EMBL/GenBank/DDBJ databases">
        <title>The draft genome sequence of Chromatocurvus sp. F02.</title>
        <authorList>
            <person name="Du Z.-J."/>
            <person name="Chang Y.-Q."/>
        </authorList>
    </citation>
    <scope>NUCLEOTIDE SEQUENCE [LARGE SCALE GENOMIC DNA]</scope>
    <source>
        <strain evidence="11">F02</strain>
    </source>
</reference>
<dbReference type="AlphaFoldDB" id="A0A2N5XY28"/>
<evidence type="ECO:0000256" key="3">
    <source>
        <dbReference type="ARBA" id="ARBA00022763"/>
    </source>
</evidence>
<keyword evidence="4" id="KW-0460">Magnesium</keyword>
<dbReference type="GO" id="GO:0051213">
    <property type="term" value="F:dioxygenase activity"/>
    <property type="evidence" value="ECO:0007669"/>
    <property type="project" value="UniProtKB-KW"/>
</dbReference>
<proteinExistence type="predicted"/>
<dbReference type="GO" id="GO:0046872">
    <property type="term" value="F:metal ion binding"/>
    <property type="evidence" value="ECO:0007669"/>
    <property type="project" value="UniProtKB-KW"/>
</dbReference>
<keyword evidence="2" id="KW-0479">Metal-binding</keyword>
<sequence length="205" mass="23516">MDLFANEHDSPHNLLPFDGTVHYFHTAIARDTADASFENLLHNIAWQHDEARIFGKHIVTRRKVAWYGDAPFHYTYSRVTKQALPWTDTLVTLKNLAEEVTGERFNSCLLNLYHDGSEGMGWHSDGERDLRKHGAIASVSLGAERKFAFRHKQSKHTTSLTLAHGSLLVMRDQTQTHWLHRLPPTKKIATPRINLTFRTIVNQVI</sequence>
<dbReference type="GO" id="GO:0016787">
    <property type="term" value="F:hydrolase activity"/>
    <property type="evidence" value="ECO:0007669"/>
    <property type="project" value="UniProtKB-ARBA"/>
</dbReference>
<evidence type="ECO:0000256" key="8">
    <source>
        <dbReference type="ARBA" id="ARBA00023204"/>
    </source>
</evidence>
<dbReference type="SUPFAM" id="SSF51197">
    <property type="entry name" value="Clavaminate synthase-like"/>
    <property type="match status" value="1"/>
</dbReference>
<dbReference type="Gene3D" id="2.60.120.590">
    <property type="entry name" value="Alpha-ketoglutarate-dependent dioxygenase AlkB-like"/>
    <property type="match status" value="1"/>
</dbReference>
<organism evidence="10 11">
    <name type="scientific">Kineobactrum sediminis</name>
    <dbReference type="NCBI Taxonomy" id="1905677"/>
    <lineage>
        <taxon>Bacteria</taxon>
        <taxon>Pseudomonadati</taxon>
        <taxon>Pseudomonadota</taxon>
        <taxon>Gammaproteobacteria</taxon>
        <taxon>Cellvibrionales</taxon>
        <taxon>Halieaceae</taxon>
        <taxon>Kineobactrum</taxon>
    </lineage>
</organism>
<evidence type="ECO:0000256" key="1">
    <source>
        <dbReference type="ARBA" id="ARBA00001954"/>
    </source>
</evidence>
<dbReference type="PROSITE" id="PS51471">
    <property type="entry name" value="FE2OG_OXY"/>
    <property type="match status" value="1"/>
</dbReference>
<evidence type="ECO:0000313" key="10">
    <source>
        <dbReference type="EMBL" id="PLW81046.1"/>
    </source>
</evidence>
<dbReference type="InterPro" id="IPR005123">
    <property type="entry name" value="Oxoglu/Fe-dep_dioxygenase_dom"/>
</dbReference>
<accession>A0A2N5XY28</accession>
<protein>
    <submittedName>
        <fullName evidence="10">Alpha-ketoglutarate-dependent dioxygenase AlkB</fullName>
    </submittedName>
</protein>
<dbReference type="GO" id="GO:0032451">
    <property type="term" value="F:demethylase activity"/>
    <property type="evidence" value="ECO:0007669"/>
    <property type="project" value="UniProtKB-ARBA"/>
</dbReference>
<dbReference type="Pfam" id="PF13532">
    <property type="entry name" value="2OG-FeII_Oxy_2"/>
    <property type="match status" value="1"/>
</dbReference>
<dbReference type="EMBL" id="PKLZ01000017">
    <property type="protein sequence ID" value="PLW81046.1"/>
    <property type="molecule type" value="Genomic_DNA"/>
</dbReference>
<evidence type="ECO:0000256" key="6">
    <source>
        <dbReference type="ARBA" id="ARBA00023002"/>
    </source>
</evidence>
<dbReference type="FunFam" id="2.60.120.590:FF:000004">
    <property type="entry name" value="DNA oxidative demethylase ALKBH2"/>
    <property type="match status" value="1"/>
</dbReference>
<keyword evidence="6" id="KW-0560">Oxidoreductase</keyword>
<comment type="cofactor">
    <cofactor evidence="1">
        <name>Fe(2+)</name>
        <dbReference type="ChEBI" id="CHEBI:29033"/>
    </cofactor>
</comment>
<comment type="caution">
    <text evidence="10">The sequence shown here is derived from an EMBL/GenBank/DDBJ whole genome shotgun (WGS) entry which is preliminary data.</text>
</comment>
<evidence type="ECO:0000259" key="9">
    <source>
        <dbReference type="PROSITE" id="PS51471"/>
    </source>
</evidence>